<evidence type="ECO:0000256" key="1">
    <source>
        <dbReference type="SAM" id="Phobius"/>
    </source>
</evidence>
<reference evidence="2 3" key="1">
    <citation type="submission" date="2020-05" db="EMBL/GenBank/DDBJ databases">
        <title>Sulfurimonas marisnigri, sp. nov., and Sulfurimonas baltica, sp. nov., manganese oxide reducing chemolithoautotrophs of the class Epsilonproteobacteria isolated from the pelagic redoxclines of the Black and Baltic Seas and emended description of the genus Sulfurimonas.</title>
        <authorList>
            <person name="Henkel J.V."/>
            <person name="Laudan C."/>
            <person name="Werner J."/>
            <person name="Neu T."/>
            <person name="Plewe S."/>
            <person name="Sproer C."/>
            <person name="Bunk B."/>
            <person name="Schulz-Vogt H.N."/>
        </authorList>
    </citation>
    <scope>NUCLEOTIDE SEQUENCE [LARGE SCALE GENOMIC DNA]</scope>
    <source>
        <strain evidence="2 3">SoZ1</strain>
    </source>
</reference>
<evidence type="ECO:0000313" key="3">
    <source>
        <dbReference type="Proteomes" id="UP000593836"/>
    </source>
</evidence>
<dbReference type="RefSeq" id="WP_194366998.1">
    <property type="nucleotide sequence ID" value="NZ_CP054493.1"/>
</dbReference>
<keyword evidence="1" id="KW-0472">Membrane</keyword>
<dbReference type="AlphaFoldDB" id="A0A7S7RQR5"/>
<dbReference type="Proteomes" id="UP000593836">
    <property type="component" value="Chromosome"/>
</dbReference>
<organism evidence="2 3">
    <name type="scientific">Candidatus Sulfurimonas marisnigri</name>
    <dbReference type="NCBI Taxonomy" id="2740405"/>
    <lineage>
        <taxon>Bacteria</taxon>
        <taxon>Pseudomonadati</taxon>
        <taxon>Campylobacterota</taxon>
        <taxon>Epsilonproteobacteria</taxon>
        <taxon>Campylobacterales</taxon>
        <taxon>Sulfurimonadaceae</taxon>
        <taxon>Sulfurimonas</taxon>
    </lineage>
</organism>
<sequence>MIKKIKIELLYFSIILIVLALLQHPDLLTSPLKRIDIMVEKENYLHPLLWTSTVYFALGFVRLVIKYLLYLKNRIKNQL</sequence>
<keyword evidence="1" id="KW-1133">Transmembrane helix</keyword>
<keyword evidence="3" id="KW-1185">Reference proteome</keyword>
<dbReference type="EMBL" id="CP054493">
    <property type="protein sequence ID" value="QOY54956.1"/>
    <property type="molecule type" value="Genomic_DNA"/>
</dbReference>
<protein>
    <submittedName>
        <fullName evidence="2">Uncharacterized protein</fullName>
    </submittedName>
</protein>
<proteinExistence type="predicted"/>
<feature type="transmembrane region" description="Helical" evidence="1">
    <location>
        <begin position="44"/>
        <end position="65"/>
    </location>
</feature>
<keyword evidence="1" id="KW-0812">Transmembrane</keyword>
<gene>
    <name evidence="2" type="ORF">HUE87_01545</name>
</gene>
<accession>A0A7S7RQR5</accession>
<dbReference type="KEGG" id="smas:HUE87_01545"/>
<evidence type="ECO:0000313" key="2">
    <source>
        <dbReference type="EMBL" id="QOY54956.1"/>
    </source>
</evidence>
<feature type="transmembrane region" description="Helical" evidence="1">
    <location>
        <begin position="7"/>
        <end position="24"/>
    </location>
</feature>
<name>A0A7S7RQR5_9BACT</name>